<dbReference type="GeneID" id="98647283"/>
<accession>A0A517XBI5</accession>
<gene>
    <name evidence="1" type="ORF">DIT97_29060</name>
    <name evidence="2" type="ORF">GmarT_27310</name>
</gene>
<reference evidence="1 3" key="1">
    <citation type="journal article" date="2018" name="Nat. Biotechnol.">
        <title>A standardized bacterial taxonomy based on genome phylogeny substantially revises the tree of life.</title>
        <authorList>
            <person name="Parks D.H."/>
            <person name="Chuvochina M."/>
            <person name="Waite D.W."/>
            <person name="Rinke C."/>
            <person name="Skarshewski A."/>
            <person name="Chaumeil P.A."/>
            <person name="Hugenholtz P."/>
        </authorList>
    </citation>
    <scope>NUCLEOTIDE SEQUENCE [LARGE SCALE GENOMIC DNA]</scope>
    <source>
        <strain evidence="1">UBA9375</strain>
    </source>
</reference>
<dbReference type="Pfam" id="PF11042">
    <property type="entry name" value="DUF2750"/>
    <property type="match status" value="1"/>
</dbReference>
<evidence type="ECO:0000313" key="1">
    <source>
        <dbReference type="EMBL" id="HCO26862.1"/>
    </source>
</evidence>
<dbReference type="RefSeq" id="WP_002648492.1">
    <property type="nucleotide sequence ID" value="NZ_CP036353.1"/>
</dbReference>
<proteinExistence type="predicted"/>
<dbReference type="EMBL" id="CP042910">
    <property type="protein sequence ID" value="QEG16862.1"/>
    <property type="molecule type" value="Genomic_DNA"/>
</dbReference>
<dbReference type="EMBL" id="DQAY01000181">
    <property type="protein sequence ID" value="HCO26862.1"/>
    <property type="molecule type" value="Genomic_DNA"/>
</dbReference>
<accession>A0A3D3RFK4</accession>
<dbReference type="Proteomes" id="UP000322887">
    <property type="component" value="Chromosome"/>
</dbReference>
<evidence type="ECO:0000313" key="3">
    <source>
        <dbReference type="Proteomes" id="UP000263642"/>
    </source>
</evidence>
<evidence type="ECO:0000313" key="2">
    <source>
        <dbReference type="EMBL" id="QEG16862.1"/>
    </source>
</evidence>
<reference evidence="2 4" key="2">
    <citation type="submission" date="2019-08" db="EMBL/GenBank/DDBJ databases">
        <title>Deep-cultivation of Planctomycetes and their phenomic and genomic characterization uncovers novel biology.</title>
        <authorList>
            <person name="Wiegand S."/>
            <person name="Jogler M."/>
            <person name="Boedeker C."/>
            <person name="Pinto D."/>
            <person name="Vollmers J."/>
            <person name="Rivas-Marin E."/>
            <person name="Kohn T."/>
            <person name="Peeters S.H."/>
            <person name="Heuer A."/>
            <person name="Rast P."/>
            <person name="Oberbeckmann S."/>
            <person name="Bunk B."/>
            <person name="Jeske O."/>
            <person name="Meyerdierks A."/>
            <person name="Storesund J.E."/>
            <person name="Kallscheuer N."/>
            <person name="Luecker S."/>
            <person name="Lage O.M."/>
            <person name="Pohl T."/>
            <person name="Merkel B.J."/>
            <person name="Hornburger P."/>
            <person name="Mueller R.-W."/>
            <person name="Bruemmer F."/>
            <person name="Labrenz M."/>
            <person name="Spormann A.M."/>
            <person name="Op den Camp H."/>
            <person name="Overmann J."/>
            <person name="Amann R."/>
            <person name="Jetten M.S.M."/>
            <person name="Mascher T."/>
            <person name="Medema M.H."/>
            <person name="Devos D.P."/>
            <person name="Kaster A.-K."/>
            <person name="Ovreas L."/>
            <person name="Rohde M."/>
            <person name="Galperin M.Y."/>
            <person name="Jogler C."/>
        </authorList>
    </citation>
    <scope>NUCLEOTIDE SEQUENCE [LARGE SCALE GENOMIC DNA]</scope>
    <source>
        <strain evidence="2 4">DSM 8797</strain>
    </source>
</reference>
<evidence type="ECO:0000313" key="4">
    <source>
        <dbReference type="Proteomes" id="UP000322887"/>
    </source>
</evidence>
<organism evidence="1 3">
    <name type="scientific">Gimesia maris</name>
    <dbReference type="NCBI Taxonomy" id="122"/>
    <lineage>
        <taxon>Bacteria</taxon>
        <taxon>Pseudomonadati</taxon>
        <taxon>Planctomycetota</taxon>
        <taxon>Planctomycetia</taxon>
        <taxon>Planctomycetales</taxon>
        <taxon>Planctomycetaceae</taxon>
        <taxon>Gimesia</taxon>
    </lineage>
</organism>
<name>A0A3D3RFK4_9PLAN</name>
<dbReference type="AlphaFoldDB" id="A0A3D3RFK4"/>
<dbReference type="InterPro" id="IPR021284">
    <property type="entry name" value="DUF2750"/>
</dbReference>
<protein>
    <submittedName>
        <fullName evidence="1">DUF2750 domain-containing protein</fullName>
    </submittedName>
</protein>
<keyword evidence="4" id="KW-1185">Reference proteome</keyword>
<dbReference type="Proteomes" id="UP000263642">
    <property type="component" value="Unassembled WGS sequence"/>
</dbReference>
<sequence length="131" mass="14960">MSYSVHKQEYENVISLSTFDRYQYFLNKVADWEEVWSVGEGDGWRLMQDSTVTLCVPVWPARAFAEACCQGLWSADTPKAISLSDWMTRWLPGIGTDGRKVAVFPLATDQGMLLDSDQLNQDLQEVLEQFE</sequence>